<evidence type="ECO:0000256" key="4">
    <source>
        <dbReference type="ARBA" id="ARBA00022771"/>
    </source>
</evidence>
<reference evidence="8" key="2">
    <citation type="submission" date="2025-09" db="UniProtKB">
        <authorList>
            <consortium name="Ensembl"/>
        </authorList>
    </citation>
    <scope>IDENTIFICATION</scope>
</reference>
<comment type="subcellular location">
    <subcellularLocation>
        <location evidence="1">Nucleus</location>
    </subcellularLocation>
</comment>
<reference evidence="8" key="1">
    <citation type="submission" date="2025-08" db="UniProtKB">
        <authorList>
            <consortium name="Ensembl"/>
        </authorList>
    </citation>
    <scope>IDENTIFICATION</scope>
</reference>
<keyword evidence="6" id="KW-0539">Nucleus</keyword>
<protein>
    <submittedName>
        <fullName evidence="8">Uncharacterized protein</fullName>
    </submittedName>
</protein>
<evidence type="ECO:0000256" key="2">
    <source>
        <dbReference type="ARBA" id="ARBA00022723"/>
    </source>
</evidence>
<dbReference type="Proteomes" id="UP000694425">
    <property type="component" value="Unplaced"/>
</dbReference>
<keyword evidence="2" id="KW-0479">Metal-binding</keyword>
<sequence length="157" mass="17839">KNQDIHQQFFLNSYCKLCLPKLVSEDRRVSKYPSIKQAEKIDFYYLLGSRSGGCPPERNHKENTGDIDLTLKKKCCSLCSTIFSSKMFKDSFLRGKIGANRRKALLGEKTPLSTGNSPLKAMSPPRSQDTRAPILSSPQIRKDSERICNLCSEWFDN</sequence>
<dbReference type="GO" id="GO:0008270">
    <property type="term" value="F:zinc ion binding"/>
    <property type="evidence" value="ECO:0007669"/>
    <property type="project" value="UniProtKB-KW"/>
</dbReference>
<evidence type="ECO:0000256" key="6">
    <source>
        <dbReference type="ARBA" id="ARBA00023242"/>
    </source>
</evidence>
<keyword evidence="3" id="KW-0677">Repeat</keyword>
<evidence type="ECO:0000313" key="8">
    <source>
        <dbReference type="Ensembl" id="ENSNVIP00000012337.1"/>
    </source>
</evidence>
<dbReference type="InterPro" id="IPR051868">
    <property type="entry name" value="ZN346_ZMAT4"/>
</dbReference>
<dbReference type="GO" id="GO:0005634">
    <property type="term" value="C:nucleus"/>
    <property type="evidence" value="ECO:0007669"/>
    <property type="project" value="UniProtKB-SubCell"/>
</dbReference>
<evidence type="ECO:0000313" key="9">
    <source>
        <dbReference type="Proteomes" id="UP000694425"/>
    </source>
</evidence>
<keyword evidence="5" id="KW-0862">Zinc</keyword>
<organism evidence="8 9">
    <name type="scientific">Neovison vison</name>
    <name type="common">American mink</name>
    <name type="synonym">Mustela vison</name>
    <dbReference type="NCBI Taxonomy" id="452646"/>
    <lineage>
        <taxon>Eukaryota</taxon>
        <taxon>Metazoa</taxon>
        <taxon>Chordata</taxon>
        <taxon>Craniata</taxon>
        <taxon>Vertebrata</taxon>
        <taxon>Euteleostomi</taxon>
        <taxon>Mammalia</taxon>
        <taxon>Eutheria</taxon>
        <taxon>Laurasiatheria</taxon>
        <taxon>Carnivora</taxon>
        <taxon>Caniformia</taxon>
        <taxon>Musteloidea</taxon>
        <taxon>Mustelidae</taxon>
        <taxon>Mustelinae</taxon>
        <taxon>Neogale</taxon>
    </lineage>
</organism>
<dbReference type="AlphaFoldDB" id="A0A8C7ENU1"/>
<keyword evidence="4" id="KW-0863">Zinc-finger</keyword>
<accession>A0A8C7ENU1</accession>
<name>A0A8C7ENU1_NEOVI</name>
<evidence type="ECO:0000256" key="7">
    <source>
        <dbReference type="SAM" id="MobiDB-lite"/>
    </source>
</evidence>
<dbReference type="Ensembl" id="ENSNVIT00000014492.1">
    <property type="protein sequence ID" value="ENSNVIP00000012337.1"/>
    <property type="gene ID" value="ENSNVIG00000009769.1"/>
</dbReference>
<evidence type="ECO:0000256" key="3">
    <source>
        <dbReference type="ARBA" id="ARBA00022737"/>
    </source>
</evidence>
<dbReference type="PANTHER" id="PTHR46144">
    <property type="entry name" value="ZINC FINGER PROTEIN 385B-LIKE"/>
    <property type="match status" value="1"/>
</dbReference>
<dbReference type="PANTHER" id="PTHR46144:SF3">
    <property type="entry name" value="ZINC FINGER MATRIN-TYPE PROTEIN 4"/>
    <property type="match status" value="1"/>
</dbReference>
<proteinExistence type="predicted"/>
<feature type="region of interest" description="Disordered" evidence="7">
    <location>
        <begin position="107"/>
        <end position="136"/>
    </location>
</feature>
<dbReference type="GeneTree" id="ENSGT00940000156888"/>
<evidence type="ECO:0000256" key="5">
    <source>
        <dbReference type="ARBA" id="ARBA00022833"/>
    </source>
</evidence>
<evidence type="ECO:0000256" key="1">
    <source>
        <dbReference type="ARBA" id="ARBA00004123"/>
    </source>
</evidence>
<keyword evidence="9" id="KW-1185">Reference proteome</keyword>